<keyword evidence="4 9" id="KW-0762">Sugar transport</keyword>
<evidence type="ECO:0000256" key="3">
    <source>
        <dbReference type="ARBA" id="ARBA00022490"/>
    </source>
</evidence>
<dbReference type="GO" id="GO:0016020">
    <property type="term" value="C:membrane"/>
    <property type="evidence" value="ECO:0007669"/>
    <property type="project" value="InterPro"/>
</dbReference>
<dbReference type="GO" id="GO:0016301">
    <property type="term" value="F:kinase activity"/>
    <property type="evidence" value="ECO:0007669"/>
    <property type="project" value="UniProtKB-KW"/>
</dbReference>
<protein>
    <submittedName>
        <fullName evidence="9">PTS sugar transporter</fullName>
    </submittedName>
</protein>
<comment type="caution">
    <text evidence="9">The sequence shown here is derived from an EMBL/GenBank/DDBJ whole genome shotgun (WGS) entry which is preliminary data.</text>
</comment>
<evidence type="ECO:0000256" key="2">
    <source>
        <dbReference type="ARBA" id="ARBA00022448"/>
    </source>
</evidence>
<dbReference type="InterPro" id="IPR051471">
    <property type="entry name" value="Bacterial_PTS_sugar_comp"/>
</dbReference>
<evidence type="ECO:0000259" key="8">
    <source>
        <dbReference type="PROSITE" id="PS51096"/>
    </source>
</evidence>
<evidence type="ECO:0000256" key="7">
    <source>
        <dbReference type="ARBA" id="ARBA00022777"/>
    </source>
</evidence>
<evidence type="ECO:0000256" key="5">
    <source>
        <dbReference type="ARBA" id="ARBA00022679"/>
    </source>
</evidence>
<sequence length="130" mass="13825">MTGIIIAGHGRLPEELLTVCAFILGKTEGIQSLSIDPATPAQEIRASFVKAIEEVDQGQGVLILTDLFGGTPSNMALSFLREGYVEVVSGVNLAMIIKAIQNRDKPPKELAPLVVEAGRKAITQASNLLE</sequence>
<dbReference type="GO" id="GO:0005737">
    <property type="term" value="C:cytoplasm"/>
    <property type="evidence" value="ECO:0007669"/>
    <property type="project" value="UniProtKB-SubCell"/>
</dbReference>
<dbReference type="InterPro" id="IPR036662">
    <property type="entry name" value="PTS_EIIA_man-typ_sf"/>
</dbReference>
<organism evidence="9">
    <name type="scientific">Thermodesulfatator atlanticus</name>
    <dbReference type="NCBI Taxonomy" id="501497"/>
    <lineage>
        <taxon>Bacteria</taxon>
        <taxon>Pseudomonadati</taxon>
        <taxon>Thermodesulfobacteriota</taxon>
        <taxon>Thermodesulfobacteria</taxon>
        <taxon>Thermodesulfobacteriales</taxon>
        <taxon>Thermodesulfatatoraceae</taxon>
        <taxon>Thermodesulfatator</taxon>
    </lineage>
</organism>
<dbReference type="InterPro" id="IPR033887">
    <property type="entry name" value="PTS_IIA_man"/>
</dbReference>
<keyword evidence="3" id="KW-0963">Cytoplasm</keyword>
<dbReference type="Pfam" id="PF03610">
    <property type="entry name" value="EIIA-man"/>
    <property type="match status" value="1"/>
</dbReference>
<proteinExistence type="predicted"/>
<dbReference type="AlphaFoldDB" id="A0A7V5U208"/>
<dbReference type="GO" id="GO:0009401">
    <property type="term" value="P:phosphoenolpyruvate-dependent sugar phosphotransferase system"/>
    <property type="evidence" value="ECO:0007669"/>
    <property type="project" value="UniProtKB-KW"/>
</dbReference>
<keyword evidence="6" id="KW-0598">Phosphotransferase system</keyword>
<dbReference type="PROSITE" id="PS51096">
    <property type="entry name" value="PTS_EIIA_TYPE_4"/>
    <property type="match status" value="1"/>
</dbReference>
<reference evidence="9" key="1">
    <citation type="journal article" date="2020" name="mSystems">
        <title>Genome- and Community-Level Interaction Insights into Carbon Utilization and Element Cycling Functions of Hydrothermarchaeota in Hydrothermal Sediment.</title>
        <authorList>
            <person name="Zhou Z."/>
            <person name="Liu Y."/>
            <person name="Xu W."/>
            <person name="Pan J."/>
            <person name="Luo Z.H."/>
            <person name="Li M."/>
        </authorList>
    </citation>
    <scope>NUCLEOTIDE SEQUENCE [LARGE SCALE GENOMIC DNA]</scope>
    <source>
        <strain evidence="9">HyVt-533</strain>
    </source>
</reference>
<feature type="domain" description="PTS EIIA type-4" evidence="8">
    <location>
        <begin position="1"/>
        <end position="122"/>
    </location>
</feature>
<dbReference type="EMBL" id="DROK01000060">
    <property type="protein sequence ID" value="HHI96630.1"/>
    <property type="molecule type" value="Genomic_DNA"/>
</dbReference>
<accession>A0A7V5U208</accession>
<dbReference type="PANTHER" id="PTHR33799:SF1">
    <property type="entry name" value="PTS SYSTEM MANNOSE-SPECIFIC EIIAB COMPONENT-RELATED"/>
    <property type="match status" value="1"/>
</dbReference>
<evidence type="ECO:0000256" key="6">
    <source>
        <dbReference type="ARBA" id="ARBA00022683"/>
    </source>
</evidence>
<dbReference type="Proteomes" id="UP000886101">
    <property type="component" value="Unassembled WGS sequence"/>
</dbReference>
<evidence type="ECO:0000256" key="4">
    <source>
        <dbReference type="ARBA" id="ARBA00022597"/>
    </source>
</evidence>
<dbReference type="Gene3D" id="3.40.50.510">
    <property type="entry name" value="Phosphotransferase system, mannose-type IIA component"/>
    <property type="match status" value="1"/>
</dbReference>
<keyword evidence="5" id="KW-0808">Transferase</keyword>
<dbReference type="CDD" id="cd00006">
    <property type="entry name" value="PTS_IIA_man"/>
    <property type="match status" value="1"/>
</dbReference>
<keyword evidence="2" id="KW-0813">Transport</keyword>
<dbReference type="SUPFAM" id="SSF53062">
    <property type="entry name" value="PTS system fructose IIA component-like"/>
    <property type="match status" value="1"/>
</dbReference>
<gene>
    <name evidence="9" type="ORF">ENJ96_02135</name>
</gene>
<dbReference type="InterPro" id="IPR004701">
    <property type="entry name" value="PTS_EIIA_man-typ"/>
</dbReference>
<keyword evidence="7" id="KW-0418">Kinase</keyword>
<evidence type="ECO:0000313" key="9">
    <source>
        <dbReference type="EMBL" id="HHI96630.1"/>
    </source>
</evidence>
<comment type="subcellular location">
    <subcellularLocation>
        <location evidence="1">Cytoplasm</location>
    </subcellularLocation>
</comment>
<name>A0A7V5U208_9BACT</name>
<dbReference type="PANTHER" id="PTHR33799">
    <property type="entry name" value="PTS PERMEASE-RELATED-RELATED"/>
    <property type="match status" value="1"/>
</dbReference>
<evidence type="ECO:0000256" key="1">
    <source>
        <dbReference type="ARBA" id="ARBA00004496"/>
    </source>
</evidence>